<protein>
    <submittedName>
        <fullName evidence="4">Molybdopterin adenylyltransferase</fullName>
    </submittedName>
</protein>
<accession>A0A2T0Z337</accession>
<keyword evidence="5" id="KW-1185">Reference proteome</keyword>
<dbReference type="InterPro" id="IPR001453">
    <property type="entry name" value="MoaB/Mog_dom"/>
</dbReference>
<evidence type="ECO:0000256" key="1">
    <source>
        <dbReference type="ARBA" id="ARBA00005046"/>
    </source>
</evidence>
<dbReference type="GO" id="GO:0006777">
    <property type="term" value="P:Mo-molybdopterin cofactor biosynthetic process"/>
    <property type="evidence" value="ECO:0007669"/>
    <property type="project" value="UniProtKB-KW"/>
</dbReference>
<evidence type="ECO:0000313" key="4">
    <source>
        <dbReference type="EMBL" id="PRZ30759.1"/>
    </source>
</evidence>
<dbReference type="InterPro" id="IPR036425">
    <property type="entry name" value="MoaB/Mog-like_dom_sf"/>
</dbReference>
<dbReference type="AlphaFoldDB" id="A0A2T0Z337"/>
<organism evidence="4 5">
    <name type="scientific">Antricoccus suffuscus</name>
    <dbReference type="NCBI Taxonomy" id="1629062"/>
    <lineage>
        <taxon>Bacteria</taxon>
        <taxon>Bacillati</taxon>
        <taxon>Actinomycetota</taxon>
        <taxon>Actinomycetes</taxon>
        <taxon>Geodermatophilales</taxon>
        <taxon>Antricoccaceae</taxon>
        <taxon>Antricoccus</taxon>
    </lineage>
</organism>
<dbReference type="InterPro" id="IPR008284">
    <property type="entry name" value="MoCF_biosynth_CS"/>
</dbReference>
<feature type="domain" description="MoaB/Mog" evidence="3">
    <location>
        <begin position="10"/>
        <end position="153"/>
    </location>
</feature>
<dbReference type="InterPro" id="IPR051920">
    <property type="entry name" value="MPT_Adenylyltrnsfr/MoaC-Rel"/>
</dbReference>
<evidence type="ECO:0000313" key="5">
    <source>
        <dbReference type="Proteomes" id="UP000237752"/>
    </source>
</evidence>
<dbReference type="UniPathway" id="UPA00344"/>
<comment type="pathway">
    <text evidence="1">Cofactor biosynthesis; molybdopterin biosynthesis.</text>
</comment>
<dbReference type="EMBL" id="PVUE01000029">
    <property type="protein sequence ID" value="PRZ30759.1"/>
    <property type="molecule type" value="Genomic_DNA"/>
</dbReference>
<dbReference type="PANTHER" id="PTHR43764:SF1">
    <property type="entry name" value="MOLYBDOPTERIN MOLYBDOTRANSFERASE"/>
    <property type="match status" value="1"/>
</dbReference>
<dbReference type="OrthoDB" id="9794429at2"/>
<dbReference type="PROSITE" id="PS01078">
    <property type="entry name" value="MOCF_BIOSYNTHESIS_1"/>
    <property type="match status" value="1"/>
</dbReference>
<dbReference type="SUPFAM" id="SSF53218">
    <property type="entry name" value="Molybdenum cofactor biosynthesis proteins"/>
    <property type="match status" value="1"/>
</dbReference>
<dbReference type="RefSeq" id="WP_106351077.1">
    <property type="nucleotide sequence ID" value="NZ_PVUE01000029.1"/>
</dbReference>
<proteinExistence type="predicted"/>
<evidence type="ECO:0000256" key="2">
    <source>
        <dbReference type="ARBA" id="ARBA00023150"/>
    </source>
</evidence>
<keyword evidence="4" id="KW-0548">Nucleotidyltransferase</keyword>
<dbReference type="NCBIfam" id="TIGR00177">
    <property type="entry name" value="molyb_syn"/>
    <property type="match status" value="1"/>
</dbReference>
<evidence type="ECO:0000259" key="3">
    <source>
        <dbReference type="SMART" id="SM00852"/>
    </source>
</evidence>
<reference evidence="4 5" key="1">
    <citation type="submission" date="2018-03" db="EMBL/GenBank/DDBJ databases">
        <title>Genomic Encyclopedia of Archaeal and Bacterial Type Strains, Phase II (KMG-II): from individual species to whole genera.</title>
        <authorList>
            <person name="Goeker M."/>
        </authorList>
    </citation>
    <scope>NUCLEOTIDE SEQUENCE [LARGE SCALE GENOMIC DNA]</scope>
    <source>
        <strain evidence="4 5">DSM 100065</strain>
    </source>
</reference>
<name>A0A2T0Z337_9ACTN</name>
<dbReference type="Proteomes" id="UP000237752">
    <property type="component" value="Unassembled WGS sequence"/>
</dbReference>
<dbReference type="Gene3D" id="3.40.980.10">
    <property type="entry name" value="MoaB/Mog-like domain"/>
    <property type="match status" value="1"/>
</dbReference>
<comment type="caution">
    <text evidence="4">The sequence shown here is derived from an EMBL/GenBank/DDBJ whole genome shotgun (WGS) entry which is preliminary data.</text>
</comment>
<dbReference type="PANTHER" id="PTHR43764">
    <property type="entry name" value="MOLYBDENUM COFACTOR BIOSYNTHESIS"/>
    <property type="match status" value="1"/>
</dbReference>
<dbReference type="Pfam" id="PF00994">
    <property type="entry name" value="MoCF_biosynth"/>
    <property type="match status" value="1"/>
</dbReference>
<keyword evidence="2" id="KW-0501">Molybdenum cofactor biosynthesis</keyword>
<gene>
    <name evidence="4" type="ORF">CLV47_1291</name>
</gene>
<dbReference type="CDD" id="cd00886">
    <property type="entry name" value="MogA_MoaB"/>
    <property type="match status" value="1"/>
</dbReference>
<keyword evidence="4" id="KW-0808">Transferase</keyword>
<sequence length="162" mass="16275">MSGIPAGARAVVVTASTRASQGVYDDVSGDLLDGALTDLGFEVARVLLPDDRDKLTNAIATAVELKADLVVTTGGTGMSPTDITPEATAPVITRPVPGIAEAIRAYGAASTPYAVMSRGLAGVAGTTFIVNLPGSKGGAKDGIAVLTPLLPHILSQLRGGDH</sequence>
<dbReference type="GO" id="GO:0016779">
    <property type="term" value="F:nucleotidyltransferase activity"/>
    <property type="evidence" value="ECO:0007669"/>
    <property type="project" value="UniProtKB-KW"/>
</dbReference>
<dbReference type="SMART" id="SM00852">
    <property type="entry name" value="MoCF_biosynth"/>
    <property type="match status" value="1"/>
</dbReference>